<dbReference type="EMBL" id="JAGFBR010000017">
    <property type="protein sequence ID" value="KAH0452657.1"/>
    <property type="molecule type" value="Genomic_DNA"/>
</dbReference>
<dbReference type="Proteomes" id="UP000775213">
    <property type="component" value="Unassembled WGS sequence"/>
</dbReference>
<proteinExistence type="predicted"/>
<accession>A0AAV7GAU1</accession>
<comment type="caution">
    <text evidence="1">The sequence shown here is derived from an EMBL/GenBank/DDBJ whole genome shotgun (WGS) entry which is preliminary data.</text>
</comment>
<evidence type="ECO:0000313" key="2">
    <source>
        <dbReference type="Proteomes" id="UP000775213"/>
    </source>
</evidence>
<keyword evidence="2" id="KW-1185">Reference proteome</keyword>
<reference evidence="1 2" key="1">
    <citation type="journal article" date="2021" name="Hortic Res">
        <title>Chromosome-scale assembly of the Dendrobium chrysotoxum genome enhances the understanding of orchid evolution.</title>
        <authorList>
            <person name="Zhang Y."/>
            <person name="Zhang G.Q."/>
            <person name="Zhang D."/>
            <person name="Liu X.D."/>
            <person name="Xu X.Y."/>
            <person name="Sun W.H."/>
            <person name="Yu X."/>
            <person name="Zhu X."/>
            <person name="Wang Z.W."/>
            <person name="Zhao X."/>
            <person name="Zhong W.Y."/>
            <person name="Chen H."/>
            <person name="Yin W.L."/>
            <person name="Huang T."/>
            <person name="Niu S.C."/>
            <person name="Liu Z.J."/>
        </authorList>
    </citation>
    <scope>NUCLEOTIDE SEQUENCE [LARGE SCALE GENOMIC DNA]</scope>
    <source>
        <strain evidence="1">Lindl</strain>
    </source>
</reference>
<protein>
    <submittedName>
        <fullName evidence="1">Uncharacterized protein</fullName>
    </submittedName>
</protein>
<evidence type="ECO:0000313" key="1">
    <source>
        <dbReference type="EMBL" id="KAH0452657.1"/>
    </source>
</evidence>
<organism evidence="1 2">
    <name type="scientific">Dendrobium chrysotoxum</name>
    <name type="common">Orchid</name>
    <dbReference type="NCBI Taxonomy" id="161865"/>
    <lineage>
        <taxon>Eukaryota</taxon>
        <taxon>Viridiplantae</taxon>
        <taxon>Streptophyta</taxon>
        <taxon>Embryophyta</taxon>
        <taxon>Tracheophyta</taxon>
        <taxon>Spermatophyta</taxon>
        <taxon>Magnoliopsida</taxon>
        <taxon>Liliopsida</taxon>
        <taxon>Asparagales</taxon>
        <taxon>Orchidaceae</taxon>
        <taxon>Epidendroideae</taxon>
        <taxon>Malaxideae</taxon>
        <taxon>Dendrobiinae</taxon>
        <taxon>Dendrobium</taxon>
    </lineage>
</organism>
<dbReference type="AlphaFoldDB" id="A0AAV7GAU1"/>
<sequence length="334" mass="37650">MKADSYCSKVLTWLIMHSYSEPLYLHHLALSAEGKSSIAVAISENRVFGPKLAEQMQYCVGHPEEIISKLTNVKAQVTKVNSHDGKYRGFVYFWVIWPFRAVVEGLHSCLWLFGYFGQPFRDWHIGRRLENPTQRERKVQLGLVSIYGSDQHPEGLRNFHPLALKADGGGMDDGPDQDPMVPSSRAIVVPGLLNQRRSGGVELQLMDAFCLLVQKLQIRWRSAGISSGNLYAFCLLAWVLQIRWRIITASRLSYSMLCTGRIVIEGSKVERQQRDRRSGESARDLAAEAREREKVALTVSEIPSLLLIGREATSSEERGCTTTKEVELSSFLPI</sequence>
<gene>
    <name evidence="1" type="ORF">IEQ34_019956</name>
</gene>
<name>A0AAV7GAU1_DENCH</name>